<reference evidence="2" key="1">
    <citation type="journal article" date="2022" name="Proc. Natl. Acad. Sci. U.S.A.">
        <title>Life cycle and functional genomics of the unicellular red alga Galdieria for elucidating algal and plant evolution and industrial use.</title>
        <authorList>
            <person name="Hirooka S."/>
            <person name="Itabashi T."/>
            <person name="Ichinose T.M."/>
            <person name="Onuma R."/>
            <person name="Fujiwara T."/>
            <person name="Yamashita S."/>
            <person name="Jong L.W."/>
            <person name="Tomita R."/>
            <person name="Iwane A.H."/>
            <person name="Miyagishima S.Y."/>
        </authorList>
    </citation>
    <scope>NUCLEOTIDE SEQUENCE</scope>
    <source>
        <strain evidence="2">NBRC 102759</strain>
    </source>
</reference>
<reference evidence="2" key="2">
    <citation type="submission" date="2022-01" db="EMBL/GenBank/DDBJ databases">
        <authorList>
            <person name="Hirooka S."/>
            <person name="Miyagishima S.Y."/>
        </authorList>
    </citation>
    <scope>NUCLEOTIDE SEQUENCE</scope>
    <source>
        <strain evidence="2">NBRC 102759</strain>
    </source>
</reference>
<gene>
    <name evidence="2" type="ORF">GpartN1_g2447.t1</name>
</gene>
<sequence length="197" mass="22971">MASYKTQVESGNEASTFELSREAEEAALKARNLRRRIERFFSHANESDKGDSEDMHTDSELTENIFYGSKEDQYNLLEAIEQLEGAARALKEVSLDSSSLRFNEDFEIRRETDHHSDNKEAVELDESIKSQSTEETGASMETLEVSDFEWEILTRFKPSKSLRERLLQNNSQRRWRDEALELVRESKHLTMLWNNTL</sequence>
<accession>A0A9C7PUI6</accession>
<organism evidence="2 3">
    <name type="scientific">Galdieria partita</name>
    <dbReference type="NCBI Taxonomy" id="83374"/>
    <lineage>
        <taxon>Eukaryota</taxon>
        <taxon>Rhodophyta</taxon>
        <taxon>Bangiophyceae</taxon>
        <taxon>Galdieriales</taxon>
        <taxon>Galdieriaceae</taxon>
        <taxon>Galdieria</taxon>
    </lineage>
</organism>
<feature type="compositionally biased region" description="Basic and acidic residues" evidence="1">
    <location>
        <begin position="111"/>
        <end position="128"/>
    </location>
</feature>
<keyword evidence="3" id="KW-1185">Reference proteome</keyword>
<feature type="compositionally biased region" description="Polar residues" evidence="1">
    <location>
        <begin position="1"/>
        <end position="18"/>
    </location>
</feature>
<name>A0A9C7PUI6_9RHOD</name>
<dbReference type="AlphaFoldDB" id="A0A9C7PUI6"/>
<dbReference type="EMBL" id="BQMJ01000017">
    <property type="protein sequence ID" value="GJQ10656.1"/>
    <property type="molecule type" value="Genomic_DNA"/>
</dbReference>
<feature type="region of interest" description="Disordered" evidence="1">
    <location>
        <begin position="111"/>
        <end position="140"/>
    </location>
</feature>
<proteinExistence type="predicted"/>
<evidence type="ECO:0000313" key="3">
    <source>
        <dbReference type="Proteomes" id="UP001061958"/>
    </source>
</evidence>
<comment type="caution">
    <text evidence="2">The sequence shown here is derived from an EMBL/GenBank/DDBJ whole genome shotgun (WGS) entry which is preliminary data.</text>
</comment>
<evidence type="ECO:0000256" key="1">
    <source>
        <dbReference type="SAM" id="MobiDB-lite"/>
    </source>
</evidence>
<dbReference type="Proteomes" id="UP001061958">
    <property type="component" value="Unassembled WGS sequence"/>
</dbReference>
<evidence type="ECO:0000313" key="2">
    <source>
        <dbReference type="EMBL" id="GJQ10656.1"/>
    </source>
</evidence>
<protein>
    <submittedName>
        <fullName evidence="2">Uncharacterized protein</fullName>
    </submittedName>
</protein>
<feature type="region of interest" description="Disordered" evidence="1">
    <location>
        <begin position="1"/>
        <end position="21"/>
    </location>
</feature>